<feature type="transmembrane region" description="Helical" evidence="2">
    <location>
        <begin position="7"/>
        <end position="25"/>
    </location>
</feature>
<evidence type="ECO:0000313" key="3">
    <source>
        <dbReference type="EMBL" id="SHJ60055.1"/>
    </source>
</evidence>
<dbReference type="RefSeq" id="WP_073272579.1">
    <property type="nucleotide sequence ID" value="NZ_FRAC01000006.1"/>
</dbReference>
<feature type="region of interest" description="Disordered" evidence="1">
    <location>
        <begin position="60"/>
        <end position="81"/>
    </location>
</feature>
<evidence type="ECO:0000256" key="1">
    <source>
        <dbReference type="SAM" id="MobiDB-lite"/>
    </source>
</evidence>
<evidence type="ECO:0000256" key="2">
    <source>
        <dbReference type="SAM" id="Phobius"/>
    </source>
</evidence>
<keyword evidence="2" id="KW-0812">Transmembrane</keyword>
<keyword evidence="2" id="KW-0472">Membrane</keyword>
<dbReference type="AlphaFoldDB" id="A0A1M6KMA5"/>
<name>A0A1M6KMA5_9FIRM</name>
<dbReference type="OrthoDB" id="9973482at2"/>
<proteinExistence type="predicted"/>
<dbReference type="Proteomes" id="UP000184386">
    <property type="component" value="Unassembled WGS sequence"/>
</dbReference>
<organism evidence="3 4">
    <name type="scientific">Anaerocolumna jejuensis DSM 15929</name>
    <dbReference type="NCBI Taxonomy" id="1121322"/>
    <lineage>
        <taxon>Bacteria</taxon>
        <taxon>Bacillati</taxon>
        <taxon>Bacillota</taxon>
        <taxon>Clostridia</taxon>
        <taxon>Lachnospirales</taxon>
        <taxon>Lachnospiraceae</taxon>
        <taxon>Anaerocolumna</taxon>
    </lineage>
</organism>
<reference evidence="3 4" key="1">
    <citation type="submission" date="2016-11" db="EMBL/GenBank/DDBJ databases">
        <authorList>
            <person name="Jaros S."/>
            <person name="Januszkiewicz K."/>
            <person name="Wedrychowicz H."/>
        </authorList>
    </citation>
    <scope>NUCLEOTIDE SEQUENCE [LARGE SCALE GENOMIC DNA]</scope>
    <source>
        <strain evidence="3 4">DSM 15929</strain>
    </source>
</reference>
<keyword evidence="2" id="KW-1133">Transmembrane helix</keyword>
<gene>
    <name evidence="3" type="ORF">SAMN02745136_00504</name>
</gene>
<dbReference type="STRING" id="1121322.SAMN02745136_00504"/>
<sequence length="81" mass="8486">MKPITKVFLVIGALVLSLVIWGLFFNGGGVLETAWTALTTPVNNTWKSVTGGTTNILPQFKETGTASDTGSLDADKNMGGN</sequence>
<feature type="compositionally biased region" description="Polar residues" evidence="1">
    <location>
        <begin position="60"/>
        <end position="70"/>
    </location>
</feature>
<dbReference type="EMBL" id="FRAC01000006">
    <property type="protein sequence ID" value="SHJ60055.1"/>
    <property type="molecule type" value="Genomic_DNA"/>
</dbReference>
<protein>
    <submittedName>
        <fullName evidence="3">Uncharacterized protein</fullName>
    </submittedName>
</protein>
<accession>A0A1M6KMA5</accession>
<evidence type="ECO:0000313" key="4">
    <source>
        <dbReference type="Proteomes" id="UP000184386"/>
    </source>
</evidence>
<keyword evidence="4" id="KW-1185">Reference proteome</keyword>